<dbReference type="Gene3D" id="3.30.70.2740">
    <property type="match status" value="1"/>
</dbReference>
<evidence type="ECO:0000256" key="2">
    <source>
        <dbReference type="ARBA" id="ARBA00022630"/>
    </source>
</evidence>
<dbReference type="PANTHER" id="PTHR11748">
    <property type="entry name" value="D-LACTATE DEHYDROGENASE"/>
    <property type="match status" value="1"/>
</dbReference>
<name>A0A1M4WBW1_STRHI</name>
<keyword evidence="4" id="KW-0274">FAD</keyword>
<dbReference type="Gene3D" id="3.30.465.10">
    <property type="match status" value="1"/>
</dbReference>
<dbReference type="PROSITE" id="PS00198">
    <property type="entry name" value="4FE4S_FER_1"/>
    <property type="match status" value="1"/>
</dbReference>
<keyword evidence="2" id="KW-0285">Flavoprotein</keyword>
<dbReference type="InterPro" id="IPR017900">
    <property type="entry name" value="4Fe4S_Fe_S_CS"/>
</dbReference>
<dbReference type="PANTHER" id="PTHR11748:SF119">
    <property type="entry name" value="D-2-HYDROXYGLUTARATE DEHYDROGENASE"/>
    <property type="match status" value="1"/>
</dbReference>
<dbReference type="InterPro" id="IPR004113">
    <property type="entry name" value="FAD-bd_oxidored_4_C"/>
</dbReference>
<dbReference type="Pfam" id="PF01565">
    <property type="entry name" value="FAD_binding_4"/>
    <property type="match status" value="1"/>
</dbReference>
<dbReference type="InterPro" id="IPR004017">
    <property type="entry name" value="Cys_rich_dom"/>
</dbReference>
<dbReference type="GO" id="GO:0008720">
    <property type="term" value="F:D-lactate dehydrogenase (NAD+) activity"/>
    <property type="evidence" value="ECO:0007669"/>
    <property type="project" value="TreeGrafter"/>
</dbReference>
<keyword evidence="5" id="KW-0560">Oxidoreductase</keyword>
<reference evidence="9 10" key="1">
    <citation type="submission" date="2016-11" db="EMBL/GenBank/DDBJ databases">
        <authorList>
            <person name="Jaros S."/>
            <person name="Januszkiewicz K."/>
            <person name="Wedrychowicz H."/>
        </authorList>
    </citation>
    <scope>NUCLEOTIDE SEQUENCE [LARGE SCALE GENOMIC DNA]</scope>
    <source>
        <strain evidence="9 10">DSM 44523</strain>
    </source>
</reference>
<dbReference type="Proteomes" id="UP000184501">
    <property type="component" value="Unassembled WGS sequence"/>
</dbReference>
<dbReference type="SUPFAM" id="SSF46548">
    <property type="entry name" value="alpha-helical ferredoxin"/>
    <property type="match status" value="1"/>
</dbReference>
<dbReference type="Pfam" id="PF13183">
    <property type="entry name" value="Fer4_8"/>
    <property type="match status" value="1"/>
</dbReference>
<accession>A0A1M4WBW1</accession>
<dbReference type="InterPro" id="IPR036318">
    <property type="entry name" value="FAD-bd_PCMH-like_sf"/>
</dbReference>
<dbReference type="InterPro" id="IPR016164">
    <property type="entry name" value="FAD-linked_Oxase-like_C"/>
</dbReference>
<evidence type="ECO:0000256" key="4">
    <source>
        <dbReference type="ARBA" id="ARBA00022827"/>
    </source>
</evidence>
<dbReference type="EMBL" id="FQVN01000001">
    <property type="protein sequence ID" value="SHE78687.1"/>
    <property type="molecule type" value="Genomic_DNA"/>
</dbReference>
<dbReference type="InterPro" id="IPR006094">
    <property type="entry name" value="Oxid_FAD_bind_N"/>
</dbReference>
<dbReference type="InterPro" id="IPR016169">
    <property type="entry name" value="FAD-bd_PCMH_sub2"/>
</dbReference>
<keyword evidence="6" id="KW-0408">Iron</keyword>
<dbReference type="GO" id="GO:0051536">
    <property type="term" value="F:iron-sulfur cluster binding"/>
    <property type="evidence" value="ECO:0007669"/>
    <property type="project" value="UniProtKB-KW"/>
</dbReference>
<dbReference type="InterPro" id="IPR016166">
    <property type="entry name" value="FAD-bd_PCMH"/>
</dbReference>
<evidence type="ECO:0000256" key="7">
    <source>
        <dbReference type="ARBA" id="ARBA00023014"/>
    </source>
</evidence>
<dbReference type="AlphaFoldDB" id="A0A1M4WBW1"/>
<dbReference type="Pfam" id="PF02913">
    <property type="entry name" value="FAD-oxidase_C"/>
    <property type="match status" value="1"/>
</dbReference>
<dbReference type="PROSITE" id="PS51387">
    <property type="entry name" value="FAD_PCMH"/>
    <property type="match status" value="1"/>
</dbReference>
<organism evidence="9 10">
    <name type="scientific">Streptoalloteichus hindustanus</name>
    <dbReference type="NCBI Taxonomy" id="2017"/>
    <lineage>
        <taxon>Bacteria</taxon>
        <taxon>Bacillati</taxon>
        <taxon>Actinomycetota</taxon>
        <taxon>Actinomycetes</taxon>
        <taxon>Pseudonocardiales</taxon>
        <taxon>Pseudonocardiaceae</taxon>
        <taxon>Streptoalloteichus</taxon>
    </lineage>
</organism>
<evidence type="ECO:0000256" key="5">
    <source>
        <dbReference type="ARBA" id="ARBA00023002"/>
    </source>
</evidence>
<evidence type="ECO:0000313" key="9">
    <source>
        <dbReference type="EMBL" id="SHE78687.1"/>
    </source>
</evidence>
<evidence type="ECO:0000313" key="10">
    <source>
        <dbReference type="Proteomes" id="UP000184501"/>
    </source>
</evidence>
<proteinExistence type="predicted"/>
<evidence type="ECO:0000259" key="8">
    <source>
        <dbReference type="PROSITE" id="PS51387"/>
    </source>
</evidence>
<comment type="cofactor">
    <cofactor evidence="1">
        <name>FAD</name>
        <dbReference type="ChEBI" id="CHEBI:57692"/>
    </cofactor>
</comment>
<dbReference type="GO" id="GO:0004458">
    <property type="term" value="F:D-lactate dehydrogenase (cytochrome) activity"/>
    <property type="evidence" value="ECO:0007669"/>
    <property type="project" value="TreeGrafter"/>
</dbReference>
<gene>
    <name evidence="9" type="ORF">SAMN05444320_1011082</name>
</gene>
<keyword evidence="3" id="KW-0479">Metal-binding</keyword>
<sequence length="937" mass="100004">MRGDRLERDLLAAVRGAVDFSTRRRAEYAADASNYRRVPRGVVLPSDVDDVVAAVAVCRDHGVPLTPRGGGTSVAGNAIGDGVVLDLSRHVNRVLSVDPETRLAVVEPGAVLDEVNRAAARHGLRVGPDPSTHARCTVGGMIGNDACGSHSVAWGRTSDAVVELDVLRYDGDRRTVGRGELPAELEALVRTHLAEIRTELGRFGRQVSGYALDRLLPENGRDLAGALVGAEGTCGLVLGATLRLVEAPTTPVLAVAGYPDAVAAAAATPALLDLRPLTCEGMDHRLAEALRALRPGAVPDGVLPAGRAWLLLEAPDRPAAEALATAARDGGALDAVVVTDPAAQRAVWRIREEGAGLATRLPDDSEAWPGWEDAAVPPHALADYLRDLDELMAGHGRSGLVYGHFGEGCLHTRIDFDLLSAPGRRDFRAFMERAADLVVAHGGSLSGEHGDGQARSELLPRLYGERTLAAFAAFKGYWDPDDRMNPGVVVRPRPLDADLRVVPTRPVPVTLALRHDHGDLRRAVRRCVGVGKCRTDHGGVMCPSYRATRDEKDSTRGRARVLGEMLRGELVTTGWRSPEAREALDLCLSCKGCLVDCPVGVDMASYKSEFLHQHYRWRPRPLAHYSMGWLPLWAHLAGAAPLAVNAVTASPLAPLVKRAGGIAPERPLPRFAAESFRRWWRRRPAARPTGRRVVLWVDTFTNAFVPQVGRAAVEVMEAAGFEVVLPDRALCCGLTWVSTGQLGVARRVARRTVSTLAPLLADGVPLVGLEPSCTTLLRTDLLDLLPGDDRAERVAAATRGFAEVVGAEDIGPDPRPAGADTTVLVQQHCHERATTGAAVDVNLLRRAGFSAEPLATGCCGLAGNFGFERGHYEVSAKVAAHELLPALDAAPGATVVADGFSCRTQIEQLAGRRVRHTAEILHAALTGNRDAAPPSTR</sequence>
<feature type="domain" description="FAD-binding PCMH-type" evidence="8">
    <location>
        <begin position="35"/>
        <end position="247"/>
    </location>
</feature>
<evidence type="ECO:0000256" key="3">
    <source>
        <dbReference type="ARBA" id="ARBA00022723"/>
    </source>
</evidence>
<dbReference type="GO" id="GO:1903457">
    <property type="term" value="P:lactate catabolic process"/>
    <property type="evidence" value="ECO:0007669"/>
    <property type="project" value="TreeGrafter"/>
</dbReference>
<dbReference type="Pfam" id="PF02754">
    <property type="entry name" value="CCG"/>
    <property type="match status" value="1"/>
</dbReference>
<dbReference type="GO" id="GO:0046872">
    <property type="term" value="F:metal ion binding"/>
    <property type="evidence" value="ECO:0007669"/>
    <property type="project" value="UniProtKB-KW"/>
</dbReference>
<keyword evidence="10" id="KW-1185">Reference proteome</keyword>
<evidence type="ECO:0000256" key="1">
    <source>
        <dbReference type="ARBA" id="ARBA00001974"/>
    </source>
</evidence>
<evidence type="ECO:0000256" key="6">
    <source>
        <dbReference type="ARBA" id="ARBA00023004"/>
    </source>
</evidence>
<protein>
    <submittedName>
        <fullName evidence="9">FAD/FMN-containing dehydrogenase</fullName>
    </submittedName>
</protein>
<dbReference type="SUPFAM" id="SSF56176">
    <property type="entry name" value="FAD-binding/transporter-associated domain-like"/>
    <property type="match status" value="1"/>
</dbReference>
<dbReference type="GO" id="GO:0071949">
    <property type="term" value="F:FAD binding"/>
    <property type="evidence" value="ECO:0007669"/>
    <property type="project" value="InterPro"/>
</dbReference>
<dbReference type="STRING" id="2017.SAMN05444320_1011082"/>
<keyword evidence="7" id="KW-0411">Iron-sulfur</keyword>
<dbReference type="InterPro" id="IPR017896">
    <property type="entry name" value="4Fe4S_Fe-S-bd"/>
</dbReference>
<dbReference type="SUPFAM" id="SSF55103">
    <property type="entry name" value="FAD-linked oxidases, C-terminal domain"/>
    <property type="match status" value="1"/>
</dbReference>